<keyword evidence="2" id="KW-1185">Reference proteome</keyword>
<dbReference type="AlphaFoldDB" id="A0A183FEJ3"/>
<accession>A0A3P7YCV8</accession>
<reference evidence="3" key="2">
    <citation type="submission" date="2019-09" db="UniProtKB">
        <authorList>
            <consortium name="WormBaseParasite"/>
        </authorList>
    </citation>
    <scope>IDENTIFICATION</scope>
</reference>
<dbReference type="WBParaSite" id="HPBE_0000480201-mRNA-1">
    <property type="protein sequence ID" value="HPBE_0000480201-mRNA-1"/>
    <property type="gene ID" value="HPBE_0000480201"/>
</dbReference>
<reference evidence="1 2" key="1">
    <citation type="submission" date="2018-11" db="EMBL/GenBank/DDBJ databases">
        <authorList>
            <consortium name="Pathogen Informatics"/>
        </authorList>
    </citation>
    <scope>NUCLEOTIDE SEQUENCE [LARGE SCALE GENOMIC DNA]</scope>
</reference>
<dbReference type="Proteomes" id="UP000050761">
    <property type="component" value="Unassembled WGS sequence"/>
</dbReference>
<evidence type="ECO:0000313" key="3">
    <source>
        <dbReference type="WBParaSite" id="HPBE_0000480201-mRNA-1"/>
    </source>
</evidence>
<accession>A0A183FEJ3</accession>
<dbReference type="EMBL" id="UZAH01025366">
    <property type="protein sequence ID" value="VDO62423.1"/>
    <property type="molecule type" value="Genomic_DNA"/>
</dbReference>
<protein>
    <submittedName>
        <fullName evidence="3">Transposase</fullName>
    </submittedName>
</protein>
<name>A0A183FEJ3_HELPZ</name>
<evidence type="ECO:0000313" key="1">
    <source>
        <dbReference type="EMBL" id="VDO62423.1"/>
    </source>
</evidence>
<evidence type="ECO:0000313" key="2">
    <source>
        <dbReference type="Proteomes" id="UP000050761"/>
    </source>
</evidence>
<sequence>MRAVRSSNPLASSLVKQQTDSCDGREIPLDKTAYYRVLARRQKRIARNLERLLIEHYSVPVTREKRRRINGEQRTFALVVVAPVTIRHWGIRGPEKRREPVDNGRAYGIWNSAAWWNINKNEGTSLS</sequence>
<gene>
    <name evidence="1" type="ORF">HPBE_LOCUS4803</name>
</gene>
<organism evidence="2 3">
    <name type="scientific">Heligmosomoides polygyrus</name>
    <name type="common">Parasitic roundworm</name>
    <dbReference type="NCBI Taxonomy" id="6339"/>
    <lineage>
        <taxon>Eukaryota</taxon>
        <taxon>Metazoa</taxon>
        <taxon>Ecdysozoa</taxon>
        <taxon>Nematoda</taxon>
        <taxon>Chromadorea</taxon>
        <taxon>Rhabditida</taxon>
        <taxon>Rhabditina</taxon>
        <taxon>Rhabditomorpha</taxon>
        <taxon>Strongyloidea</taxon>
        <taxon>Heligmosomidae</taxon>
        <taxon>Heligmosomoides</taxon>
    </lineage>
</organism>
<proteinExistence type="predicted"/>